<dbReference type="PROSITE" id="PS51301">
    <property type="entry name" value="KILA_N"/>
    <property type="match status" value="1"/>
</dbReference>
<organism evidence="2 3">
    <name type="scientific">Kingella potus</name>
    <dbReference type="NCBI Taxonomy" id="265175"/>
    <lineage>
        <taxon>Bacteria</taxon>
        <taxon>Pseudomonadati</taxon>
        <taxon>Pseudomonadota</taxon>
        <taxon>Betaproteobacteria</taxon>
        <taxon>Neisseriales</taxon>
        <taxon>Neisseriaceae</taxon>
        <taxon>Kingella</taxon>
    </lineage>
</organism>
<proteinExistence type="predicted"/>
<gene>
    <name evidence="2" type="ORF">NCTC13336_01964</name>
</gene>
<dbReference type="RefSeq" id="WP_115308985.1">
    <property type="nucleotide sequence ID" value="NZ_CP091517.1"/>
</dbReference>
<dbReference type="AlphaFoldDB" id="A0A377R515"/>
<dbReference type="SMART" id="SM01252">
    <property type="entry name" value="KilA-N"/>
    <property type="match status" value="1"/>
</dbReference>
<dbReference type="InterPro" id="IPR018004">
    <property type="entry name" value="KilA/APSES_HTH"/>
</dbReference>
<keyword evidence="3" id="KW-1185">Reference proteome</keyword>
<evidence type="ECO:0000259" key="1">
    <source>
        <dbReference type="PROSITE" id="PS51301"/>
    </source>
</evidence>
<feature type="domain" description="KilA-N" evidence="1">
    <location>
        <begin position="1"/>
        <end position="101"/>
    </location>
</feature>
<protein>
    <submittedName>
        <fullName evidence="2">KilA-N domain</fullName>
    </submittedName>
</protein>
<dbReference type="InterPro" id="IPR017880">
    <property type="entry name" value="KilA_N"/>
</dbReference>
<evidence type="ECO:0000313" key="3">
    <source>
        <dbReference type="Proteomes" id="UP000254293"/>
    </source>
</evidence>
<dbReference type="Pfam" id="PF04383">
    <property type="entry name" value="KilA-N"/>
    <property type="match status" value="1"/>
</dbReference>
<accession>A0A377R515</accession>
<name>A0A377R515_9NEIS</name>
<dbReference type="EMBL" id="UGJJ01000003">
    <property type="protein sequence ID" value="STR03072.1"/>
    <property type="molecule type" value="Genomic_DNA"/>
</dbReference>
<reference evidence="2 3" key="1">
    <citation type="submission" date="2018-06" db="EMBL/GenBank/DDBJ databases">
        <authorList>
            <consortium name="Pathogen Informatics"/>
            <person name="Doyle S."/>
        </authorList>
    </citation>
    <scope>NUCLEOTIDE SEQUENCE [LARGE SCALE GENOMIC DNA]</scope>
    <source>
        <strain evidence="2 3">NCTC13336</strain>
    </source>
</reference>
<dbReference type="Proteomes" id="UP000254293">
    <property type="component" value="Unassembled WGS sequence"/>
</dbReference>
<dbReference type="OrthoDB" id="9178758at2"/>
<sequence length="260" mass="29107">MNSICISNVAIRQTSNNLYNLNDLHKASGGEKRFQPANWLRNAQTVDLIDFLKNEELQSEGKIIQSKQGLGTFVCKELVYAYATWISAKFFLLVIRTFDAVVTGRLKTESRTTSDERTALRQAVSALVGLRRVDYSTAYNMVHQRFGVEKIEDLPRETLPDAVRYVHALTLDNALTGEVLEKIDRPSEKQFSADEIHAIGVCAKYLADCSAFLYPLSDSLRGLGSRFSGRAFSLAQEPHFWLDTVQRALARVNGSAVRGL</sequence>
<evidence type="ECO:0000313" key="2">
    <source>
        <dbReference type="EMBL" id="STR03072.1"/>
    </source>
</evidence>